<evidence type="ECO:0000313" key="5">
    <source>
        <dbReference type="Proteomes" id="UP001174997"/>
    </source>
</evidence>
<evidence type="ECO:0000256" key="1">
    <source>
        <dbReference type="PROSITE-ProRule" id="PRU00042"/>
    </source>
</evidence>
<dbReference type="AlphaFoldDB" id="A0AA39Z998"/>
<accession>A0AA39Z998</accession>
<evidence type="ECO:0000313" key="4">
    <source>
        <dbReference type="EMBL" id="KAK0666627.1"/>
    </source>
</evidence>
<keyword evidence="5" id="KW-1185">Reference proteome</keyword>
<dbReference type="SMART" id="SM00355">
    <property type="entry name" value="ZnF_C2H2"/>
    <property type="match status" value="3"/>
</dbReference>
<keyword evidence="1" id="KW-0863">Zinc-finger</keyword>
<feature type="region of interest" description="Disordered" evidence="2">
    <location>
        <begin position="42"/>
        <end position="61"/>
    </location>
</feature>
<feature type="domain" description="C2H2-type" evidence="3">
    <location>
        <begin position="61"/>
        <end position="87"/>
    </location>
</feature>
<sequence>MTSQDMTYISYDGGDYSVDPTLYPDSTCYTTGEASNSCAQTYTEQYNDPSDAPASSSSPGYRCECGKTFRRKCDRDKHNKNHNKQRCPFAGCNGSGAENKDLNRHLWAKHPDYARQEGIPRVEQPCGWPGCNYYGRTDNLKRHRDSHNHWPAPSPS</sequence>
<keyword evidence="1" id="KW-0479">Metal-binding</keyword>
<reference evidence="4" key="1">
    <citation type="submission" date="2023-06" db="EMBL/GenBank/DDBJ databases">
        <title>Genome-scale phylogeny and comparative genomics of the fungal order Sordariales.</title>
        <authorList>
            <consortium name="Lawrence Berkeley National Laboratory"/>
            <person name="Hensen N."/>
            <person name="Bonometti L."/>
            <person name="Westerberg I."/>
            <person name="Brannstrom I.O."/>
            <person name="Guillou S."/>
            <person name="Cros-Aarteil S."/>
            <person name="Calhoun S."/>
            <person name="Haridas S."/>
            <person name="Kuo A."/>
            <person name="Mondo S."/>
            <person name="Pangilinan J."/>
            <person name="Riley R."/>
            <person name="Labutti K."/>
            <person name="Andreopoulos B."/>
            <person name="Lipzen A."/>
            <person name="Chen C."/>
            <person name="Yanf M."/>
            <person name="Daum C."/>
            <person name="Ng V."/>
            <person name="Clum A."/>
            <person name="Steindorff A."/>
            <person name="Ohm R."/>
            <person name="Martin F."/>
            <person name="Silar P."/>
            <person name="Natvig D."/>
            <person name="Lalanne C."/>
            <person name="Gautier V."/>
            <person name="Ament-Velasquez S.L."/>
            <person name="Kruys A."/>
            <person name="Hutchinson M.I."/>
            <person name="Powell A.J."/>
            <person name="Barry K."/>
            <person name="Miller A.N."/>
            <person name="Grigoriev I.V."/>
            <person name="Debuchy R."/>
            <person name="Gladieux P."/>
            <person name="Thoren M.H."/>
            <person name="Johannesson H."/>
        </authorList>
    </citation>
    <scope>NUCLEOTIDE SEQUENCE</scope>
    <source>
        <strain evidence="4">CBS 307.81</strain>
    </source>
</reference>
<evidence type="ECO:0000256" key="2">
    <source>
        <dbReference type="SAM" id="MobiDB-lite"/>
    </source>
</evidence>
<protein>
    <recommendedName>
        <fullName evidence="3">C2H2-type domain-containing protein</fullName>
    </recommendedName>
</protein>
<gene>
    <name evidence="4" type="ORF">QBC41DRAFT_148058</name>
</gene>
<organism evidence="4 5">
    <name type="scientific">Cercophora samala</name>
    <dbReference type="NCBI Taxonomy" id="330535"/>
    <lineage>
        <taxon>Eukaryota</taxon>
        <taxon>Fungi</taxon>
        <taxon>Dikarya</taxon>
        <taxon>Ascomycota</taxon>
        <taxon>Pezizomycotina</taxon>
        <taxon>Sordariomycetes</taxon>
        <taxon>Sordariomycetidae</taxon>
        <taxon>Sordariales</taxon>
        <taxon>Lasiosphaeriaceae</taxon>
        <taxon>Cercophora</taxon>
    </lineage>
</organism>
<comment type="caution">
    <text evidence="4">The sequence shown here is derived from an EMBL/GenBank/DDBJ whole genome shotgun (WGS) entry which is preliminary data.</text>
</comment>
<dbReference type="EMBL" id="JAULSY010000085">
    <property type="protein sequence ID" value="KAK0666627.1"/>
    <property type="molecule type" value="Genomic_DNA"/>
</dbReference>
<dbReference type="PROSITE" id="PS50157">
    <property type="entry name" value="ZINC_FINGER_C2H2_2"/>
    <property type="match status" value="1"/>
</dbReference>
<proteinExistence type="predicted"/>
<dbReference type="GO" id="GO:0008270">
    <property type="term" value="F:zinc ion binding"/>
    <property type="evidence" value="ECO:0007669"/>
    <property type="project" value="UniProtKB-KW"/>
</dbReference>
<evidence type="ECO:0000259" key="3">
    <source>
        <dbReference type="PROSITE" id="PS50157"/>
    </source>
</evidence>
<name>A0AA39Z998_9PEZI</name>
<dbReference type="Proteomes" id="UP001174997">
    <property type="component" value="Unassembled WGS sequence"/>
</dbReference>
<dbReference type="InterPro" id="IPR013087">
    <property type="entry name" value="Znf_C2H2_type"/>
</dbReference>
<keyword evidence="1" id="KW-0862">Zinc</keyword>
<feature type="compositionally biased region" description="Low complexity" evidence="2">
    <location>
        <begin position="48"/>
        <end position="59"/>
    </location>
</feature>